<evidence type="ECO:0000259" key="1">
    <source>
        <dbReference type="Pfam" id="PF00561"/>
    </source>
</evidence>
<gene>
    <name evidence="2" type="ORF">EXJ73_03660</name>
</gene>
<protein>
    <submittedName>
        <fullName evidence="2">Alpha/beta fold hydrolase</fullName>
    </submittedName>
</protein>
<organism evidence="2 3">
    <name type="scientific">Pelomonas aquatica</name>
    <dbReference type="NCBI Taxonomy" id="431058"/>
    <lineage>
        <taxon>Bacteria</taxon>
        <taxon>Pseudomonadati</taxon>
        <taxon>Pseudomonadota</taxon>
        <taxon>Betaproteobacteria</taxon>
        <taxon>Burkholderiales</taxon>
        <taxon>Sphaerotilaceae</taxon>
        <taxon>Roseateles</taxon>
    </lineage>
</organism>
<evidence type="ECO:0000313" key="2">
    <source>
        <dbReference type="EMBL" id="MDG0861569.1"/>
    </source>
</evidence>
<keyword evidence="2" id="KW-0378">Hydrolase</keyword>
<dbReference type="Gene3D" id="3.40.50.1820">
    <property type="entry name" value="alpha/beta hydrolase"/>
    <property type="match status" value="1"/>
</dbReference>
<dbReference type="Proteomes" id="UP001152766">
    <property type="component" value="Unassembled WGS sequence"/>
</dbReference>
<proteinExistence type="predicted"/>
<dbReference type="PANTHER" id="PTHR43798:SF24">
    <property type="entry name" value="CIS-3-ALKYL-4-ALKYLOXETAN-2-ONE DECARBOXYLASE"/>
    <property type="match status" value="1"/>
</dbReference>
<keyword evidence="3" id="KW-1185">Reference proteome</keyword>
<dbReference type="PANTHER" id="PTHR43798">
    <property type="entry name" value="MONOACYLGLYCEROL LIPASE"/>
    <property type="match status" value="1"/>
</dbReference>
<dbReference type="SUPFAM" id="SSF53474">
    <property type="entry name" value="alpha/beta-Hydrolases"/>
    <property type="match status" value="1"/>
</dbReference>
<dbReference type="GO" id="GO:0016787">
    <property type="term" value="F:hydrolase activity"/>
    <property type="evidence" value="ECO:0007669"/>
    <property type="project" value="UniProtKB-KW"/>
</dbReference>
<name>A0A9X4R3Z4_9BURK</name>
<sequence>MTLNVGRTQIHLVDEGRGEPILFLHGNPDSSDLWGGIIPSLSPRHRCIAPDLPGFGRSSAPDDFDYSLAGMAAWVDALVAALGIDEPLHLVVHDVGGPFGLAWAVRHPGKVRSVVITNTVFASDYRWHLFGRLWRTPVIGELVQALTSRRGFTRELLRASRKLTLEQIHRSYDLITPSVKRAMLRWYRAADPRNFAGWEDELSRVLACRPSLVLWAGHDPYIPARYAGRFGAARVEHFPDSGHWLPAEAPQEVAQRLLRFYAADACATTAPQASGFEEAAA</sequence>
<dbReference type="AlphaFoldDB" id="A0A9X4R3Z4"/>
<dbReference type="Pfam" id="PF00561">
    <property type="entry name" value="Abhydrolase_1"/>
    <property type="match status" value="1"/>
</dbReference>
<comment type="caution">
    <text evidence="2">The sequence shown here is derived from an EMBL/GenBank/DDBJ whole genome shotgun (WGS) entry which is preliminary data.</text>
</comment>
<accession>A0A9X4R3Z4</accession>
<dbReference type="EMBL" id="SGUG01000004">
    <property type="protein sequence ID" value="MDG0861569.1"/>
    <property type="molecule type" value="Genomic_DNA"/>
</dbReference>
<dbReference type="InterPro" id="IPR050266">
    <property type="entry name" value="AB_hydrolase_sf"/>
</dbReference>
<dbReference type="RefSeq" id="WP_268149280.1">
    <property type="nucleotide sequence ID" value="NZ_JAPPUW010000006.1"/>
</dbReference>
<reference evidence="2" key="1">
    <citation type="submission" date="2019-02" db="EMBL/GenBank/DDBJ databases">
        <title>Draft genome of the type strain Pelomonas aquatica CCUG 52575T.</title>
        <authorList>
            <person name="Gomila M."/>
            <person name="Lalucat J."/>
        </authorList>
    </citation>
    <scope>NUCLEOTIDE SEQUENCE</scope>
    <source>
        <strain evidence="2">CCUG 52575</strain>
    </source>
</reference>
<dbReference type="InterPro" id="IPR000073">
    <property type="entry name" value="AB_hydrolase_1"/>
</dbReference>
<dbReference type="GO" id="GO:0016020">
    <property type="term" value="C:membrane"/>
    <property type="evidence" value="ECO:0007669"/>
    <property type="project" value="TreeGrafter"/>
</dbReference>
<dbReference type="PRINTS" id="PR00111">
    <property type="entry name" value="ABHYDROLASE"/>
</dbReference>
<feature type="domain" description="AB hydrolase-1" evidence="1">
    <location>
        <begin position="20"/>
        <end position="249"/>
    </location>
</feature>
<dbReference type="InterPro" id="IPR029058">
    <property type="entry name" value="AB_hydrolase_fold"/>
</dbReference>
<evidence type="ECO:0000313" key="3">
    <source>
        <dbReference type="Proteomes" id="UP001152766"/>
    </source>
</evidence>